<dbReference type="EMBL" id="ATBP01000007">
    <property type="protein sequence ID" value="ETR74427.1"/>
    <property type="molecule type" value="Genomic_DNA"/>
</dbReference>
<name>A0A1V1PHS9_9BACT</name>
<gene>
    <name evidence="1" type="ORF">OMM_06327</name>
</gene>
<evidence type="ECO:0000313" key="1">
    <source>
        <dbReference type="EMBL" id="ETR74427.1"/>
    </source>
</evidence>
<dbReference type="Gene3D" id="3.40.50.10610">
    <property type="entry name" value="ABC-type transport auxiliary lipoprotein component"/>
    <property type="match status" value="1"/>
</dbReference>
<keyword evidence="1" id="KW-0449">Lipoprotein</keyword>
<comment type="caution">
    <text evidence="1">The sequence shown here is derived from an EMBL/GenBank/DDBJ whole genome shotgun (WGS) entry which is preliminary data.</text>
</comment>
<dbReference type="AlphaFoldDB" id="A0A1V1PHS9"/>
<organism evidence="1 2">
    <name type="scientific">Candidatus Magnetoglobus multicellularis str. Araruama</name>
    <dbReference type="NCBI Taxonomy" id="890399"/>
    <lineage>
        <taxon>Bacteria</taxon>
        <taxon>Pseudomonadati</taxon>
        <taxon>Thermodesulfobacteriota</taxon>
        <taxon>Desulfobacteria</taxon>
        <taxon>Desulfobacterales</taxon>
        <taxon>Desulfobacteraceae</taxon>
        <taxon>Candidatus Magnetoglobus</taxon>
    </lineage>
</organism>
<dbReference type="InterPro" id="IPR014094">
    <property type="entry name" value="LpoB"/>
</dbReference>
<protein>
    <submittedName>
        <fullName evidence="1">Lipoprotein</fullName>
    </submittedName>
</protein>
<accession>A0A1V1PHS9</accession>
<reference evidence="2" key="1">
    <citation type="submission" date="2012-11" db="EMBL/GenBank/DDBJ databases">
        <authorList>
            <person name="Lucero-Rivera Y.E."/>
            <person name="Tovar-Ramirez D."/>
        </authorList>
    </citation>
    <scope>NUCLEOTIDE SEQUENCE [LARGE SCALE GENOMIC DNA]</scope>
    <source>
        <strain evidence="2">Araruama</strain>
    </source>
</reference>
<dbReference type="Proteomes" id="UP000189670">
    <property type="component" value="Unassembled WGS sequence"/>
</dbReference>
<dbReference type="Pfam" id="PF13036">
    <property type="entry name" value="LpoB"/>
    <property type="match status" value="1"/>
</dbReference>
<sequence>MLILSCTSYHQQFLEKDAILSKNRHMAVLPFYNLTAYPHAGRIVSDLVLTELYAMTDFRLMDQTKVMSLLNKDDEDMDTLMNRTAAIKIGKMLKVDSVIYGSVTEFRYKRSLNEVPVASISIRLLDINTNRILWAGSKSAVGGKCWFCDDALTRLAQSVVHDLVKSIECK</sequence>
<evidence type="ECO:0000313" key="2">
    <source>
        <dbReference type="Proteomes" id="UP000189670"/>
    </source>
</evidence>
<proteinExistence type="predicted"/>